<gene>
    <name evidence="1" type="ORF">ACFQNJ_00525</name>
</gene>
<sequence>MTENDERAAAFWRRLAIALTAMLALQACTTPPKPPEFGDDWKPVNVLADTPMQIPLKEEETLWRYQMLPTDATLRGMLERWAKEYGGQLDWQYPTDLTLVAPLREVKDNNLQKALNAVRRSYVDQKLRVLILTNKTVLVRRAP</sequence>
<comment type="caution">
    <text evidence="1">The sequence shown here is derived from an EMBL/GenBank/DDBJ whole genome shotgun (WGS) entry which is preliminary data.</text>
</comment>
<organism evidence="1 2">
    <name type="scientific">Hydrogenophaga bisanensis</name>
    <dbReference type="NCBI Taxonomy" id="439611"/>
    <lineage>
        <taxon>Bacteria</taxon>
        <taxon>Pseudomonadati</taxon>
        <taxon>Pseudomonadota</taxon>
        <taxon>Betaproteobacteria</taxon>
        <taxon>Burkholderiales</taxon>
        <taxon>Comamonadaceae</taxon>
        <taxon>Hydrogenophaga</taxon>
    </lineage>
</organism>
<proteinExistence type="predicted"/>
<name>A0ABW2R3M7_9BURK</name>
<accession>A0ABW2R3M7</accession>
<dbReference type="EMBL" id="JBHTBX010000001">
    <property type="protein sequence ID" value="MFC7432995.1"/>
    <property type="molecule type" value="Genomic_DNA"/>
</dbReference>
<evidence type="ECO:0000313" key="2">
    <source>
        <dbReference type="Proteomes" id="UP001596495"/>
    </source>
</evidence>
<dbReference type="Proteomes" id="UP001596495">
    <property type="component" value="Unassembled WGS sequence"/>
</dbReference>
<dbReference type="RefSeq" id="WP_382253054.1">
    <property type="nucleotide sequence ID" value="NZ_JBHTBX010000001.1"/>
</dbReference>
<evidence type="ECO:0000313" key="1">
    <source>
        <dbReference type="EMBL" id="MFC7432995.1"/>
    </source>
</evidence>
<protein>
    <recommendedName>
        <fullName evidence="3">Toxin co-regulated pilus biosynthesis protein Q</fullName>
    </recommendedName>
</protein>
<dbReference type="PROSITE" id="PS51257">
    <property type="entry name" value="PROKAR_LIPOPROTEIN"/>
    <property type="match status" value="1"/>
</dbReference>
<keyword evidence="2" id="KW-1185">Reference proteome</keyword>
<dbReference type="Gene3D" id="3.55.50.70">
    <property type="match status" value="1"/>
</dbReference>
<reference evidence="2" key="1">
    <citation type="journal article" date="2019" name="Int. J. Syst. Evol. Microbiol.">
        <title>The Global Catalogue of Microorganisms (GCM) 10K type strain sequencing project: providing services to taxonomists for standard genome sequencing and annotation.</title>
        <authorList>
            <consortium name="The Broad Institute Genomics Platform"/>
            <consortium name="The Broad Institute Genome Sequencing Center for Infectious Disease"/>
            <person name="Wu L."/>
            <person name="Ma J."/>
        </authorList>
    </citation>
    <scope>NUCLEOTIDE SEQUENCE [LARGE SCALE GENOMIC DNA]</scope>
    <source>
        <strain evidence="2">CCUG 54518</strain>
    </source>
</reference>
<evidence type="ECO:0008006" key="3">
    <source>
        <dbReference type="Google" id="ProtNLM"/>
    </source>
</evidence>